<dbReference type="EMBL" id="FNCH01000007">
    <property type="protein sequence ID" value="SDG50738.1"/>
    <property type="molecule type" value="Genomic_DNA"/>
</dbReference>
<dbReference type="InterPro" id="IPR032508">
    <property type="entry name" value="FecR_C"/>
</dbReference>
<dbReference type="Proteomes" id="UP000199643">
    <property type="component" value="Unassembled WGS sequence"/>
</dbReference>
<sequence>MDKKISTFTPDWNKLLDQLEADEKLVNALSADEQVLLAELRALREESADALKTYSFSNTNAKWAELKAQIEPKATLPRNGKLRRLWFSIAAAAVLFIIGISVIYYRYQQQQQQPQNLGNMIKNDIPPGKNTATLTLENGKKIILSAAGNGQLASEAGIVITKTADGQLIYSVKDGQTSTGVHINTLSTARGETYRLRLPDQSEVWLNSASSLKFPASFASAKLREVELTGEAYFQIAKDKLHPFIVKTNLQEVQVLGTHFNVNSYPDHDKAVTTLVEGSVRVSNLSQQTKTIKPGEQSTVQNGQDIAIAPADIKNVMAWKNGYFRFRNEPIEEVMSKIMRWYDIEVVYTGKGSGELFNGNISLHKNISEVLNMLSYSNDVKFKVEGRRVTVIQ</sequence>
<keyword evidence="5" id="KW-1185">Reference proteome</keyword>
<name>A0A1G7UTS7_9SPHI</name>
<dbReference type="InterPro" id="IPR012373">
    <property type="entry name" value="Ferrdict_sens_TM"/>
</dbReference>
<dbReference type="AlphaFoldDB" id="A0A1G7UTS7"/>
<evidence type="ECO:0000259" key="3">
    <source>
        <dbReference type="Pfam" id="PF16344"/>
    </source>
</evidence>
<dbReference type="GO" id="GO:0016989">
    <property type="term" value="F:sigma factor antagonist activity"/>
    <property type="evidence" value="ECO:0007669"/>
    <property type="project" value="TreeGrafter"/>
</dbReference>
<organism evidence="4 5">
    <name type="scientific">Pedobacter terrae</name>
    <dbReference type="NCBI Taxonomy" id="405671"/>
    <lineage>
        <taxon>Bacteria</taxon>
        <taxon>Pseudomonadati</taxon>
        <taxon>Bacteroidota</taxon>
        <taxon>Sphingobacteriia</taxon>
        <taxon>Sphingobacteriales</taxon>
        <taxon>Sphingobacteriaceae</taxon>
        <taxon>Pedobacter</taxon>
    </lineage>
</organism>
<reference evidence="5" key="1">
    <citation type="submission" date="2016-10" db="EMBL/GenBank/DDBJ databases">
        <authorList>
            <person name="Varghese N."/>
            <person name="Submissions S."/>
        </authorList>
    </citation>
    <scope>NUCLEOTIDE SEQUENCE [LARGE SCALE GENOMIC DNA]</scope>
    <source>
        <strain evidence="5">DSM 17933</strain>
    </source>
</reference>
<dbReference type="InterPro" id="IPR006860">
    <property type="entry name" value="FecR"/>
</dbReference>
<dbReference type="FunFam" id="2.60.120.1440:FF:000001">
    <property type="entry name" value="Putative anti-sigma factor"/>
    <property type="match status" value="1"/>
</dbReference>
<keyword evidence="1" id="KW-0472">Membrane</keyword>
<proteinExistence type="predicted"/>
<keyword evidence="1" id="KW-0812">Transmembrane</keyword>
<keyword evidence="1" id="KW-1133">Transmembrane helix</keyword>
<evidence type="ECO:0000313" key="4">
    <source>
        <dbReference type="EMBL" id="SDG50738.1"/>
    </source>
</evidence>
<feature type="domain" description="FecR protein" evidence="2">
    <location>
        <begin position="185"/>
        <end position="281"/>
    </location>
</feature>
<dbReference type="RefSeq" id="WP_090499635.1">
    <property type="nucleotide sequence ID" value="NZ_FNCH01000007.1"/>
</dbReference>
<feature type="domain" description="Protein FecR C-terminal" evidence="3">
    <location>
        <begin position="323"/>
        <end position="391"/>
    </location>
</feature>
<dbReference type="Gene3D" id="3.55.50.30">
    <property type="match status" value="1"/>
</dbReference>
<dbReference type="Gene3D" id="2.60.120.1440">
    <property type="match status" value="1"/>
</dbReference>
<accession>A0A1G7UTS7</accession>
<dbReference type="PANTHER" id="PTHR30273:SF2">
    <property type="entry name" value="PROTEIN FECR"/>
    <property type="match status" value="1"/>
</dbReference>
<protein>
    <submittedName>
        <fullName evidence="4">FecR protein</fullName>
    </submittedName>
</protein>
<dbReference type="OrthoDB" id="1099963at2"/>
<dbReference type="STRING" id="405671.SAMN05421827_107110"/>
<evidence type="ECO:0000259" key="2">
    <source>
        <dbReference type="Pfam" id="PF04773"/>
    </source>
</evidence>
<dbReference type="Pfam" id="PF16344">
    <property type="entry name" value="FecR_C"/>
    <property type="match status" value="1"/>
</dbReference>
<dbReference type="Pfam" id="PF04773">
    <property type="entry name" value="FecR"/>
    <property type="match status" value="1"/>
</dbReference>
<feature type="transmembrane region" description="Helical" evidence="1">
    <location>
        <begin position="85"/>
        <end position="107"/>
    </location>
</feature>
<evidence type="ECO:0000313" key="5">
    <source>
        <dbReference type="Proteomes" id="UP000199643"/>
    </source>
</evidence>
<gene>
    <name evidence="4" type="ORF">SAMN05421827_107110</name>
</gene>
<evidence type="ECO:0000256" key="1">
    <source>
        <dbReference type="SAM" id="Phobius"/>
    </source>
</evidence>
<dbReference type="PANTHER" id="PTHR30273">
    <property type="entry name" value="PERIPLASMIC SIGNAL SENSOR AND SIGMA FACTOR ACTIVATOR FECR-RELATED"/>
    <property type="match status" value="1"/>
</dbReference>